<sequence>MVPIGQLPNTVSRSNYWNAVCKKSRKYGSHRKPYLESFPPPSPKAKIEELIHGALTEIHTTHKMIESISVKHEGPELSSRAIFSLAKAERADSPGWKVSQPVLSKGRVTWVIRDKKWSQEKVERLGKGSGYLYETLGLDSLATGAMALSTYTVPGLIEKQNLVWMRGHPSSNEKFISDCENFKLPGSL</sequence>
<evidence type="ECO:0000313" key="2">
    <source>
        <dbReference type="Proteomes" id="UP000250266"/>
    </source>
</evidence>
<evidence type="ECO:0000313" key="1">
    <source>
        <dbReference type="EMBL" id="OCK79888.1"/>
    </source>
</evidence>
<protein>
    <submittedName>
        <fullName evidence="1">Uncharacterized protein</fullName>
    </submittedName>
</protein>
<dbReference type="EMBL" id="KV744983">
    <property type="protein sequence ID" value="OCK79888.1"/>
    <property type="molecule type" value="Genomic_DNA"/>
</dbReference>
<gene>
    <name evidence="1" type="ORF">K432DRAFT_454069</name>
</gene>
<reference evidence="1 2" key="1">
    <citation type="journal article" date="2016" name="Nat. Commun.">
        <title>Ectomycorrhizal ecology is imprinted in the genome of the dominant symbiotic fungus Cenococcum geophilum.</title>
        <authorList>
            <consortium name="DOE Joint Genome Institute"/>
            <person name="Peter M."/>
            <person name="Kohler A."/>
            <person name="Ohm R.A."/>
            <person name="Kuo A."/>
            <person name="Krutzmann J."/>
            <person name="Morin E."/>
            <person name="Arend M."/>
            <person name="Barry K.W."/>
            <person name="Binder M."/>
            <person name="Choi C."/>
            <person name="Clum A."/>
            <person name="Copeland A."/>
            <person name="Grisel N."/>
            <person name="Haridas S."/>
            <person name="Kipfer T."/>
            <person name="LaButti K."/>
            <person name="Lindquist E."/>
            <person name="Lipzen A."/>
            <person name="Maire R."/>
            <person name="Meier B."/>
            <person name="Mihaltcheva S."/>
            <person name="Molinier V."/>
            <person name="Murat C."/>
            <person name="Poggeler S."/>
            <person name="Quandt C.A."/>
            <person name="Sperisen C."/>
            <person name="Tritt A."/>
            <person name="Tisserant E."/>
            <person name="Crous P.W."/>
            <person name="Henrissat B."/>
            <person name="Nehls U."/>
            <person name="Egli S."/>
            <person name="Spatafora J.W."/>
            <person name="Grigoriev I.V."/>
            <person name="Martin F.M."/>
        </authorList>
    </citation>
    <scope>NUCLEOTIDE SEQUENCE [LARGE SCALE GENOMIC DNA]</scope>
    <source>
        <strain evidence="1 2">CBS 459.81</strain>
    </source>
</reference>
<accession>A0A8E2EAA2</accession>
<dbReference type="AlphaFoldDB" id="A0A8E2EAA2"/>
<organism evidence="1 2">
    <name type="scientific">Lepidopterella palustris CBS 459.81</name>
    <dbReference type="NCBI Taxonomy" id="1314670"/>
    <lineage>
        <taxon>Eukaryota</taxon>
        <taxon>Fungi</taxon>
        <taxon>Dikarya</taxon>
        <taxon>Ascomycota</taxon>
        <taxon>Pezizomycotina</taxon>
        <taxon>Dothideomycetes</taxon>
        <taxon>Pleosporomycetidae</taxon>
        <taxon>Mytilinidiales</taxon>
        <taxon>Argynnaceae</taxon>
        <taxon>Lepidopterella</taxon>
    </lineage>
</organism>
<name>A0A8E2EAA2_9PEZI</name>
<proteinExistence type="predicted"/>
<dbReference type="Proteomes" id="UP000250266">
    <property type="component" value="Unassembled WGS sequence"/>
</dbReference>
<keyword evidence="2" id="KW-1185">Reference proteome</keyword>